<dbReference type="PANTHER" id="PTHR22642:SF2">
    <property type="entry name" value="PROTEIN LONG AFTER FAR-RED 3"/>
    <property type="match status" value="1"/>
</dbReference>
<reference evidence="2 3" key="1">
    <citation type="journal article" date="2022" name="ISME Commun">
        <title>Vulcanimicrobium alpinus gen. nov. sp. nov., the first cultivated representative of the candidate phylum 'Eremiobacterota', is a metabolically versatile aerobic anoxygenic phototroph.</title>
        <authorList>
            <person name="Yabe S."/>
            <person name="Muto K."/>
            <person name="Abe K."/>
            <person name="Yokota A."/>
            <person name="Staudigel H."/>
            <person name="Tebo B.M."/>
        </authorList>
    </citation>
    <scope>NUCLEOTIDE SEQUENCE [LARGE SCALE GENOMIC DNA]</scope>
    <source>
        <strain evidence="2 3">WC8-2</strain>
    </source>
</reference>
<accession>A0AAN1XZP7</accession>
<dbReference type="Gene3D" id="3.10.310.70">
    <property type="match status" value="1"/>
</dbReference>
<dbReference type="InterPro" id="IPR013108">
    <property type="entry name" value="Amidohydro_3"/>
</dbReference>
<dbReference type="RefSeq" id="WP_317994956.1">
    <property type="nucleotide sequence ID" value="NZ_AP025523.1"/>
</dbReference>
<dbReference type="KEGG" id="vab:WPS_26340"/>
<sequence>MSTFAVTGGPCATYDPSSGAWLRFDGFVVSDGRIASLDLREAGRDIPVVDLDGRALYPAFADCHVHLTDTGLFLGPYDFSAVRDAASYARQIAALPRGAFVVGGNYDESHWDDGGSASAAPIDAHHPDAIAMLARVDGHSCVLNRKALAFADLPPELPGIERDVDGTPTGRLFLEANWRAQSAILGALPAEAKRAADRRATQTALREGALHLHVQLVGLGSHDAYRAEIAALRDAGAAKWHPKICEREPAFARDLGLPYVGGDVFLDGSIGSGTAAVSEPYHDRDGCGHLMHGDDEVERYFADAEALGISAGVHAIGDRAIEQCIAAWERVLGGRPSPRNRHFIEHFEIATPAQIARCAHLGIFLSMQPQFDAYWGFPGGMYDVRLGAPRARTMNALASAKRAGATLVGGDDSPVCRLSPLDGMRAACAHHNADERLDVEDALLMYTYDAARFGHAEARTGRLAPGLAADFVVLDGDPIAQRTFEGVRVAQTWSDGTCVAELR</sequence>
<organism evidence="2 3">
    <name type="scientific">Vulcanimicrobium alpinum</name>
    <dbReference type="NCBI Taxonomy" id="3016050"/>
    <lineage>
        <taxon>Bacteria</taxon>
        <taxon>Bacillati</taxon>
        <taxon>Vulcanimicrobiota</taxon>
        <taxon>Vulcanimicrobiia</taxon>
        <taxon>Vulcanimicrobiales</taxon>
        <taxon>Vulcanimicrobiaceae</taxon>
        <taxon>Vulcanimicrobium</taxon>
    </lineage>
</organism>
<dbReference type="Gene3D" id="2.30.40.10">
    <property type="entry name" value="Urease, subunit C, domain 1"/>
    <property type="match status" value="1"/>
</dbReference>
<evidence type="ECO:0000313" key="2">
    <source>
        <dbReference type="EMBL" id="BDE07358.1"/>
    </source>
</evidence>
<dbReference type="GO" id="GO:0016810">
    <property type="term" value="F:hydrolase activity, acting on carbon-nitrogen (but not peptide) bonds"/>
    <property type="evidence" value="ECO:0007669"/>
    <property type="project" value="InterPro"/>
</dbReference>
<protein>
    <recommendedName>
        <fullName evidence="1">Amidohydrolase 3 domain-containing protein</fullName>
    </recommendedName>
</protein>
<gene>
    <name evidence="2" type="ORF">WPS_26340</name>
</gene>
<dbReference type="Proteomes" id="UP001317532">
    <property type="component" value="Chromosome"/>
</dbReference>
<keyword evidence="3" id="KW-1185">Reference proteome</keyword>
<evidence type="ECO:0000313" key="3">
    <source>
        <dbReference type="Proteomes" id="UP001317532"/>
    </source>
</evidence>
<dbReference type="Gene3D" id="3.20.20.140">
    <property type="entry name" value="Metal-dependent hydrolases"/>
    <property type="match status" value="1"/>
</dbReference>
<dbReference type="SUPFAM" id="SSF51338">
    <property type="entry name" value="Composite domain of metallo-dependent hydrolases"/>
    <property type="match status" value="1"/>
</dbReference>
<proteinExistence type="predicted"/>
<dbReference type="InterPro" id="IPR032466">
    <property type="entry name" value="Metal_Hydrolase"/>
</dbReference>
<dbReference type="PANTHER" id="PTHR22642">
    <property type="entry name" value="IMIDAZOLONEPROPIONASE"/>
    <property type="match status" value="1"/>
</dbReference>
<dbReference type="EMBL" id="AP025523">
    <property type="protein sequence ID" value="BDE07358.1"/>
    <property type="molecule type" value="Genomic_DNA"/>
</dbReference>
<dbReference type="InterPro" id="IPR011059">
    <property type="entry name" value="Metal-dep_hydrolase_composite"/>
</dbReference>
<dbReference type="SUPFAM" id="SSF51556">
    <property type="entry name" value="Metallo-dependent hydrolases"/>
    <property type="match status" value="1"/>
</dbReference>
<feature type="domain" description="Amidohydrolase 3" evidence="1">
    <location>
        <begin position="48"/>
        <end position="499"/>
    </location>
</feature>
<dbReference type="Pfam" id="PF07969">
    <property type="entry name" value="Amidohydro_3"/>
    <property type="match status" value="1"/>
</dbReference>
<name>A0AAN1XZP7_UNVUL</name>
<dbReference type="AlphaFoldDB" id="A0AAN1XZP7"/>
<evidence type="ECO:0000259" key="1">
    <source>
        <dbReference type="Pfam" id="PF07969"/>
    </source>
</evidence>